<keyword evidence="1" id="KW-0812">Transmembrane</keyword>
<reference evidence="2 3" key="1">
    <citation type="submission" date="2021-05" db="EMBL/GenBank/DDBJ databases">
        <title>Novel species in genus Cellulomonas.</title>
        <authorList>
            <person name="Zhang G."/>
        </authorList>
    </citation>
    <scope>NUCLEOTIDE SEQUENCE [LARGE SCALE GENOMIC DNA]</scope>
    <source>
        <strain evidence="3">zg-ZUI157</strain>
    </source>
</reference>
<gene>
    <name evidence="2" type="ORF">KKR89_16400</name>
</gene>
<feature type="transmembrane region" description="Helical" evidence="1">
    <location>
        <begin position="125"/>
        <end position="150"/>
    </location>
</feature>
<feature type="transmembrane region" description="Helical" evidence="1">
    <location>
        <begin position="259"/>
        <end position="280"/>
    </location>
</feature>
<accession>A0ABX8GIQ9</accession>
<name>A0ABX8GIQ9_9CELL</name>
<keyword evidence="3" id="KW-1185">Reference proteome</keyword>
<keyword evidence="1" id="KW-1133">Transmembrane helix</keyword>
<keyword evidence="1" id="KW-0472">Membrane</keyword>
<feature type="transmembrane region" description="Helical" evidence="1">
    <location>
        <begin position="44"/>
        <end position="61"/>
    </location>
</feature>
<evidence type="ECO:0000313" key="2">
    <source>
        <dbReference type="EMBL" id="QWC15820.1"/>
    </source>
</evidence>
<feature type="transmembrane region" description="Helical" evidence="1">
    <location>
        <begin position="201"/>
        <end position="220"/>
    </location>
</feature>
<dbReference type="Proteomes" id="UP000679335">
    <property type="component" value="Chromosome"/>
</dbReference>
<dbReference type="RefSeq" id="WP_214765560.1">
    <property type="nucleotide sequence ID" value="NZ_CP076023.1"/>
</dbReference>
<evidence type="ECO:0000256" key="1">
    <source>
        <dbReference type="SAM" id="Phobius"/>
    </source>
</evidence>
<sequence length="285" mass="30013">MTAALPSTSLPAAGTRPRTVVQPVTFGRLVAAEWVKIRSLRSTWWALASTLALFVLLAAIRTADMASIADHMPERFLVMPVYATSGVVIAQFVLCGLAVVVITGEYRSGQIRATLTAAPTRLPALWAKLAVVVGVVLVTGTVGTLLGWATSAVWFDEVGKSIDITDPEHARLLLGVPLYLAAMTALAFGIGAAIRSTAGGITAMFSLVFIIEPAFSYIPFKPLQELAMYLPTAAGSRLVTSDTVGSFISGSQSTTLGPWAGFGVLLAWVAVTLVVAAVLLRRRDA</sequence>
<dbReference type="EMBL" id="CP076023">
    <property type="protein sequence ID" value="QWC15820.1"/>
    <property type="molecule type" value="Genomic_DNA"/>
</dbReference>
<proteinExistence type="predicted"/>
<organism evidence="2 3">
    <name type="scientific">Cellulomonas dongxiuzhuiae</name>
    <dbReference type="NCBI Taxonomy" id="2819979"/>
    <lineage>
        <taxon>Bacteria</taxon>
        <taxon>Bacillati</taxon>
        <taxon>Actinomycetota</taxon>
        <taxon>Actinomycetes</taxon>
        <taxon>Micrococcales</taxon>
        <taxon>Cellulomonadaceae</taxon>
        <taxon>Cellulomonas</taxon>
    </lineage>
</organism>
<protein>
    <submittedName>
        <fullName evidence="2">ABC transporter permease subunit</fullName>
    </submittedName>
</protein>
<feature type="transmembrane region" description="Helical" evidence="1">
    <location>
        <begin position="81"/>
        <end position="104"/>
    </location>
</feature>
<evidence type="ECO:0000313" key="3">
    <source>
        <dbReference type="Proteomes" id="UP000679335"/>
    </source>
</evidence>
<feature type="transmembrane region" description="Helical" evidence="1">
    <location>
        <begin position="170"/>
        <end position="194"/>
    </location>
</feature>